<dbReference type="AlphaFoldDB" id="A0A4U9HHH3"/>
<dbReference type="STRING" id="83655.APT61_19560"/>
<evidence type="ECO:0000313" key="2">
    <source>
        <dbReference type="Proteomes" id="UP000310719"/>
    </source>
</evidence>
<proteinExistence type="predicted"/>
<dbReference type="Proteomes" id="UP000310719">
    <property type="component" value="Chromosome"/>
</dbReference>
<accession>A0A4U9HHH3</accession>
<dbReference type="EMBL" id="LR590464">
    <property type="protein sequence ID" value="VTP63417.1"/>
    <property type="molecule type" value="Genomic_DNA"/>
</dbReference>
<sequence>MLSENCMEKMIAAQKSLEKALLILIENDDNEEKQRRIYQECLCTITQESFPKLLRMDYFDLLRLANVPFTNPGTSLAELNAHQELHSLFPMAMLHLYKRLTEWIAIENYLLSQQHIYSQVRRARPRWPAFAIPALNLLVS</sequence>
<gene>
    <name evidence="1" type="ORF">NCTC13032_00851</name>
</gene>
<organism evidence="1 2">
    <name type="scientific">Leclercia adecarboxylata</name>
    <dbReference type="NCBI Taxonomy" id="83655"/>
    <lineage>
        <taxon>Bacteria</taxon>
        <taxon>Pseudomonadati</taxon>
        <taxon>Pseudomonadota</taxon>
        <taxon>Gammaproteobacteria</taxon>
        <taxon>Enterobacterales</taxon>
        <taxon>Enterobacteriaceae</taxon>
        <taxon>Leclercia</taxon>
    </lineage>
</organism>
<protein>
    <submittedName>
        <fullName evidence="1">Uncharacterized protein</fullName>
    </submittedName>
</protein>
<name>A0A4U9HHH3_9ENTR</name>
<reference evidence="1 2" key="1">
    <citation type="submission" date="2019-05" db="EMBL/GenBank/DDBJ databases">
        <authorList>
            <consortium name="Pathogen Informatics"/>
        </authorList>
    </citation>
    <scope>NUCLEOTIDE SEQUENCE [LARGE SCALE GENOMIC DNA]</scope>
    <source>
        <strain evidence="1 2">NCTC13032</strain>
    </source>
</reference>
<evidence type="ECO:0000313" key="1">
    <source>
        <dbReference type="EMBL" id="VTP63417.1"/>
    </source>
</evidence>